<gene>
    <name evidence="3" type="ORF">BWK73_07370</name>
</gene>
<name>A0A1Y1QWT4_9GAMM</name>
<evidence type="ECO:0000259" key="2">
    <source>
        <dbReference type="Pfam" id="PF13635"/>
    </source>
</evidence>
<dbReference type="Gene3D" id="3.40.50.300">
    <property type="entry name" value="P-loop containing nucleotide triphosphate hydrolases"/>
    <property type="match status" value="1"/>
</dbReference>
<dbReference type="AlphaFoldDB" id="A0A1Y1QWT4"/>
<dbReference type="InterPro" id="IPR027417">
    <property type="entry name" value="P-loop_NTPase"/>
</dbReference>
<evidence type="ECO:0000313" key="3">
    <source>
        <dbReference type="EMBL" id="OQX15240.1"/>
    </source>
</evidence>
<feature type="domain" description="DUF4143" evidence="2">
    <location>
        <begin position="196"/>
        <end position="352"/>
    </location>
</feature>
<dbReference type="PANTHER" id="PTHR43566">
    <property type="entry name" value="CONSERVED PROTEIN"/>
    <property type="match status" value="1"/>
</dbReference>
<dbReference type="CDD" id="cd00009">
    <property type="entry name" value="AAA"/>
    <property type="match status" value="1"/>
</dbReference>
<comment type="caution">
    <text evidence="3">The sequence shown here is derived from an EMBL/GenBank/DDBJ whole genome shotgun (WGS) entry which is preliminary data.</text>
</comment>
<evidence type="ECO:0000313" key="4">
    <source>
        <dbReference type="Proteomes" id="UP000192491"/>
    </source>
</evidence>
<dbReference type="SUPFAM" id="SSF52980">
    <property type="entry name" value="Restriction endonuclease-like"/>
    <property type="match status" value="1"/>
</dbReference>
<accession>A0A1Y1QWT4</accession>
<dbReference type="Pfam" id="PF13635">
    <property type="entry name" value="DUF4143"/>
    <property type="match status" value="1"/>
</dbReference>
<dbReference type="InterPro" id="IPR041682">
    <property type="entry name" value="AAA_14"/>
</dbReference>
<dbReference type="EMBL" id="MTEJ01000017">
    <property type="protein sequence ID" value="OQX15240.1"/>
    <property type="molecule type" value="Genomic_DNA"/>
</dbReference>
<evidence type="ECO:0000259" key="1">
    <source>
        <dbReference type="Pfam" id="PF13173"/>
    </source>
</evidence>
<organism evidence="3 4">
    <name type="scientific">Thiothrix lacustris</name>
    <dbReference type="NCBI Taxonomy" id="525917"/>
    <lineage>
        <taxon>Bacteria</taxon>
        <taxon>Pseudomonadati</taxon>
        <taxon>Pseudomonadota</taxon>
        <taxon>Gammaproteobacteria</taxon>
        <taxon>Thiotrichales</taxon>
        <taxon>Thiotrichaceae</taxon>
        <taxon>Thiothrix</taxon>
    </lineage>
</organism>
<protein>
    <submittedName>
        <fullName evidence="3">AAA family ATPase</fullName>
    </submittedName>
</protein>
<dbReference type="InterPro" id="IPR025420">
    <property type="entry name" value="DUF4143"/>
</dbReference>
<dbReference type="PANTHER" id="PTHR43566:SF1">
    <property type="entry name" value="AAA+ ATPASE DOMAIN-CONTAINING PROTEIN"/>
    <property type="match status" value="1"/>
</dbReference>
<dbReference type="SUPFAM" id="SSF52540">
    <property type="entry name" value="P-loop containing nucleoside triphosphate hydrolases"/>
    <property type="match status" value="1"/>
</dbReference>
<dbReference type="Pfam" id="PF13173">
    <property type="entry name" value="AAA_14"/>
    <property type="match status" value="1"/>
</dbReference>
<proteinExistence type="predicted"/>
<feature type="domain" description="AAA" evidence="1">
    <location>
        <begin position="26"/>
        <end position="151"/>
    </location>
</feature>
<dbReference type="Proteomes" id="UP000192491">
    <property type="component" value="Unassembled WGS sequence"/>
</dbReference>
<sequence>MESSMYQRPQLALLNQRLQQPRHFLQVLAGPRQVGKTTLARQAIATFAGNSHYATADLPAAPDAQWIEQQWRLARLMAAQQPTLLVLDEVQKVPRWSETVKMLWDEDSFKQTNLHVVLLGSAQFLMQQGLGESLAGRFELIRVPHWSFAEIQAAFGWDVERFIYFGGYPGAAVLADDEFRWRSYVLDAIIEPTLSRDVLQLARIDKPALLRRLFVLGCNYSGQILSYQKMVGQLQEAGNTTTLAHYLTLLNGAWMLAGLDKFAGDLARSRAASPKLLVLNTALLTAQHSFDFSSARQDGEQWGRLVESAVGAYLYNTLPPNMRLSYWRERNAEVDFVVQHGTRLLAIEVKSGRNKGVLTGLEAFAKQFPNVTQLVVGTGGIPLAMFLATPVQAWFD</sequence>
<reference evidence="3 4" key="1">
    <citation type="submission" date="2017-01" db="EMBL/GenBank/DDBJ databases">
        <title>Novel large sulfur bacteria in the metagenomes of groundwater-fed chemosynthetic microbial mats in the Lake Huron basin.</title>
        <authorList>
            <person name="Sharrar A.M."/>
            <person name="Flood B.E."/>
            <person name="Bailey J.V."/>
            <person name="Jones D.S."/>
            <person name="Biddanda B."/>
            <person name="Ruberg S.A."/>
            <person name="Marcus D.N."/>
            <person name="Dick G.J."/>
        </authorList>
    </citation>
    <scope>NUCLEOTIDE SEQUENCE [LARGE SCALE GENOMIC DNA]</scope>
    <source>
        <strain evidence="3">A8</strain>
    </source>
</reference>
<dbReference type="InterPro" id="IPR011335">
    <property type="entry name" value="Restrct_endonuc-II-like"/>
</dbReference>